<comment type="caution">
    <text evidence="2">The sequence shown here is derived from an EMBL/GenBank/DDBJ whole genome shotgun (WGS) entry which is preliminary data.</text>
</comment>
<dbReference type="InterPro" id="IPR011009">
    <property type="entry name" value="Kinase-like_dom_sf"/>
</dbReference>
<dbReference type="InterPro" id="IPR041726">
    <property type="entry name" value="ACAD10_11_N"/>
</dbReference>
<gene>
    <name evidence="2" type="ORF">ACFSF0_18665</name>
</gene>
<dbReference type="InterPro" id="IPR052898">
    <property type="entry name" value="ACAD10-like"/>
</dbReference>
<feature type="domain" description="Aminoglycoside phosphotransferase" evidence="1">
    <location>
        <begin position="39"/>
        <end position="259"/>
    </location>
</feature>
<dbReference type="CDD" id="cd05154">
    <property type="entry name" value="ACAD10_11_N-like"/>
    <property type="match status" value="1"/>
</dbReference>
<proteinExistence type="predicted"/>
<dbReference type="PANTHER" id="PTHR47829:SF3">
    <property type="entry name" value="AMINOGLYCOSIDE PHOSPHOTRANSFERASE DOMAIN-CONTAINING PROTEIN"/>
    <property type="match status" value="1"/>
</dbReference>
<name>A0ABW4KXC4_9BURK</name>
<dbReference type="Gene3D" id="3.90.1200.10">
    <property type="match status" value="1"/>
</dbReference>
<evidence type="ECO:0000259" key="1">
    <source>
        <dbReference type="Pfam" id="PF01636"/>
    </source>
</evidence>
<reference evidence="3" key="1">
    <citation type="journal article" date="2019" name="Int. J. Syst. Evol. Microbiol.">
        <title>The Global Catalogue of Microorganisms (GCM) 10K type strain sequencing project: providing services to taxonomists for standard genome sequencing and annotation.</title>
        <authorList>
            <consortium name="The Broad Institute Genomics Platform"/>
            <consortium name="The Broad Institute Genome Sequencing Center for Infectious Disease"/>
            <person name="Wu L."/>
            <person name="Ma J."/>
        </authorList>
    </citation>
    <scope>NUCLEOTIDE SEQUENCE [LARGE SCALE GENOMIC DNA]</scope>
    <source>
        <strain evidence="3">LMG 29247</strain>
    </source>
</reference>
<dbReference type="SUPFAM" id="SSF56112">
    <property type="entry name" value="Protein kinase-like (PK-like)"/>
    <property type="match status" value="1"/>
</dbReference>
<dbReference type="RefSeq" id="WP_147913603.1">
    <property type="nucleotide sequence ID" value="NZ_JBHUEJ010000045.1"/>
</dbReference>
<organism evidence="2 3">
    <name type="scientific">Ottowia flava</name>
    <dbReference type="NCBI Taxonomy" id="2675430"/>
    <lineage>
        <taxon>Bacteria</taxon>
        <taxon>Pseudomonadati</taxon>
        <taxon>Pseudomonadota</taxon>
        <taxon>Betaproteobacteria</taxon>
        <taxon>Burkholderiales</taxon>
        <taxon>Comamonadaceae</taxon>
        <taxon>Ottowia</taxon>
    </lineage>
</organism>
<evidence type="ECO:0000313" key="3">
    <source>
        <dbReference type="Proteomes" id="UP001597304"/>
    </source>
</evidence>
<sequence>MSAAASNVASTGAAALPLGPLTDYLRAQGLLGDAAPQLSVLAGGQSNPTFRIDAGPSRQYVLRKKPAGTLVASAHAIDREFRVMQALQGSGVPVPRMLAYCEDGSLIGTPFYVMEFLQGRVFMDQGLPGMAPAERLAIYREMNRVIAALHAVDYHAVGLGDYGKEGHYVGRQIARWTRQCRESPLPVNAAMQRLMDWLPAHLPPGDETTLVHGDYRLDNLIFHPTEPRVIGVLDWELSTLGHPLADLAYQCMGWRIPHDLWRGIGGLDLTSLGIPSEAEYVRWYGEATGRDAAGHWDYYIAYNLFRMAAILHGIAQRAQDGNAASADAVQTGAKAGPLAELGWQAAQRYQATRG</sequence>
<protein>
    <submittedName>
        <fullName evidence="2">Phosphotransferase</fullName>
    </submittedName>
</protein>
<dbReference type="InterPro" id="IPR002575">
    <property type="entry name" value="Aminoglycoside_PTrfase"/>
</dbReference>
<dbReference type="Pfam" id="PF01636">
    <property type="entry name" value="APH"/>
    <property type="match status" value="1"/>
</dbReference>
<evidence type="ECO:0000313" key="2">
    <source>
        <dbReference type="EMBL" id="MFD1712625.1"/>
    </source>
</evidence>
<dbReference type="Proteomes" id="UP001597304">
    <property type="component" value="Unassembled WGS sequence"/>
</dbReference>
<keyword evidence="3" id="KW-1185">Reference proteome</keyword>
<accession>A0ABW4KXC4</accession>
<dbReference type="EMBL" id="JBHUEJ010000045">
    <property type="protein sequence ID" value="MFD1712625.1"/>
    <property type="molecule type" value="Genomic_DNA"/>
</dbReference>
<dbReference type="Gene3D" id="3.30.200.20">
    <property type="entry name" value="Phosphorylase Kinase, domain 1"/>
    <property type="match status" value="1"/>
</dbReference>
<dbReference type="PANTHER" id="PTHR47829">
    <property type="entry name" value="HYDROLASE, PUTATIVE (AFU_ORTHOLOGUE AFUA_1G12880)-RELATED"/>
    <property type="match status" value="1"/>
</dbReference>